<reference evidence="2 3" key="1">
    <citation type="submission" date="2020-07" db="EMBL/GenBank/DDBJ databases">
        <title>Draft whole-genome sequence of Heliobacterium chlorum DSM 3682, type strain.</title>
        <authorList>
            <person name="Kyndt J.A."/>
            <person name="Meyer T.E."/>
            <person name="Imhoff J.F."/>
        </authorList>
    </citation>
    <scope>NUCLEOTIDE SEQUENCE [LARGE SCALE GENOMIC DNA]</scope>
    <source>
        <strain evidence="2 3">DSM 3682</strain>
    </source>
</reference>
<proteinExistence type="predicted"/>
<evidence type="ECO:0000313" key="3">
    <source>
        <dbReference type="Proteomes" id="UP000617402"/>
    </source>
</evidence>
<sequence>MTFTPKYDWKNVFEPNIRQYYRTMGPDCVTMLVGYDGPIPHKLTIISHATEMGYAMDPEAKRAKQRKPKRQKNEDGVSARSVFEALAEVLLVQRIRRADPTVR</sequence>
<dbReference type="EMBL" id="JACVHF010000002">
    <property type="protein sequence ID" value="MBC9783506.1"/>
    <property type="molecule type" value="Genomic_DNA"/>
</dbReference>
<comment type="caution">
    <text evidence="2">The sequence shown here is derived from an EMBL/GenBank/DDBJ whole genome shotgun (WGS) entry which is preliminary data.</text>
</comment>
<organism evidence="2 3">
    <name type="scientific">Heliobacterium chlorum</name>
    <dbReference type="NCBI Taxonomy" id="2698"/>
    <lineage>
        <taxon>Bacteria</taxon>
        <taxon>Bacillati</taxon>
        <taxon>Bacillota</taxon>
        <taxon>Clostridia</taxon>
        <taxon>Eubacteriales</taxon>
        <taxon>Heliobacteriaceae</taxon>
        <taxon>Heliobacterium</taxon>
    </lineage>
</organism>
<accession>A0ABR7T1J6</accession>
<gene>
    <name evidence="2" type="ORF">H1S01_03140</name>
</gene>
<protein>
    <submittedName>
        <fullName evidence="2">Uncharacterized protein</fullName>
    </submittedName>
</protein>
<feature type="region of interest" description="Disordered" evidence="1">
    <location>
        <begin position="56"/>
        <end position="77"/>
    </location>
</feature>
<evidence type="ECO:0000313" key="2">
    <source>
        <dbReference type="EMBL" id="MBC9783506.1"/>
    </source>
</evidence>
<keyword evidence="3" id="KW-1185">Reference proteome</keyword>
<name>A0ABR7T1J6_HELCL</name>
<evidence type="ECO:0000256" key="1">
    <source>
        <dbReference type="SAM" id="MobiDB-lite"/>
    </source>
</evidence>
<dbReference type="Proteomes" id="UP000617402">
    <property type="component" value="Unassembled WGS sequence"/>
</dbReference>
<dbReference type="RefSeq" id="WP_188038665.1">
    <property type="nucleotide sequence ID" value="NZ_JACVHF010000002.1"/>
</dbReference>